<dbReference type="CDD" id="cd12378">
    <property type="entry name" value="RRM1_I_PABPs"/>
    <property type="match status" value="1"/>
</dbReference>
<feature type="domain" description="RRM" evidence="10">
    <location>
        <begin position="193"/>
        <end position="270"/>
    </location>
</feature>
<proteinExistence type="inferred from homology"/>
<dbReference type="GO" id="GO:0005737">
    <property type="term" value="C:cytoplasm"/>
    <property type="evidence" value="ECO:0007669"/>
    <property type="project" value="UniProtKB-SubCell"/>
</dbReference>
<dbReference type="Gene3D" id="3.30.70.330">
    <property type="match status" value="4"/>
</dbReference>
<evidence type="ECO:0000259" key="11">
    <source>
        <dbReference type="PROSITE" id="PS51309"/>
    </source>
</evidence>
<dbReference type="PANTHER" id="PTHR24012">
    <property type="entry name" value="RNA BINDING PROTEIN"/>
    <property type="match status" value="1"/>
</dbReference>
<evidence type="ECO:0000259" key="10">
    <source>
        <dbReference type="PROSITE" id="PS50102"/>
    </source>
</evidence>
<dbReference type="Pfam" id="PF00076">
    <property type="entry name" value="RRM_1"/>
    <property type="match status" value="4"/>
</dbReference>
<dbReference type="Proteomes" id="UP000054805">
    <property type="component" value="Unassembled WGS sequence"/>
</dbReference>
<keyword evidence="5" id="KW-0677">Repeat</keyword>
<comment type="caution">
    <text evidence="12">The sequence shown here is derived from an EMBL/GenBank/DDBJ whole genome shotgun (WGS) entry which is preliminary data.</text>
</comment>
<evidence type="ECO:0000313" key="15">
    <source>
        <dbReference type="Proteomes" id="UP000054632"/>
    </source>
</evidence>
<dbReference type="InterPro" id="IPR036053">
    <property type="entry name" value="PABP-dom"/>
</dbReference>
<dbReference type="GO" id="GO:0005634">
    <property type="term" value="C:nucleus"/>
    <property type="evidence" value="ECO:0007669"/>
    <property type="project" value="UniProtKB-SubCell"/>
</dbReference>
<dbReference type="AlphaFoldDB" id="A0A0V1ECN2"/>
<evidence type="ECO:0000256" key="8">
    <source>
        <dbReference type="PROSITE-ProRule" id="PRU00176"/>
    </source>
</evidence>
<sequence length="807" mass="89564">MTTAIAQNFAMASLYVGDLHPDVTEAMLFEKFSHAGPVLSIRVCRDAVTRRSLGYAYVNYQQTPDAERALDTMNFDPVFGRPIRIMWSQRDPSLRRSGVGNVFIKNLDKDIDHKAIYDTFSNFGNILSCKVATDENGVSKGYGFVHFETEESAQKAIDKINGMLLDGKKVYVGKFIPRAQRMREIGETTRKFTNVYVKNFDDNFTDQCLVDLFSKFGKIQSCVVMKEDDKSKGFGFVSFENPEDAEAAVKEMNEYQLPSGKKLYVGRAQKKAERQAELKRRYEMLKLERIQQYEGVNLYLKNLDDSVDDAQLRKAFEKFGVITSAKVMTDEKGQSKGFGFVCFSSPDEATRAVSEMNNQKLGNKPLYVALAQRKEDRKAQLASQLVQRVNALRFQTVGMGQMYSSSGYFFPTMPQAGPRAYLTALPAGAPQVRATPRWMSSPTMGRGQAMPPNILTQYPQGLARPRGPAIATAAVTTNVRPQTGNPQLARTLTATQVLPQPRYATAPAATARQQLTPAGPTIMIQQPRPGLAPVPAAPAPAAPPAFKFPAAAAAAAAARNITPAAQQFQAAAQLQHGIMVHGHEPLTSSMLSSAPPQEQKQMLGERLFPLIMEIHKDLAGKITGMLLEMDNGELLNMLESPDLLNAKKSNNSFAEKYGQCDGCGALLIAGISGSFRRTMPIKLGRRLLKIRRRLQCNNGGISKFESTLLQRWNRRRGALVLQCKFCSTPKRLRWLKSDRDLVLRWNLKRFNRVEKKLPSAKRRKVACSKLQLLLKSNDNYRPSASCDLSTFLKSVGHCPAADTSSAQ</sequence>
<evidence type="ECO:0000256" key="9">
    <source>
        <dbReference type="RuleBase" id="RU362004"/>
    </source>
</evidence>
<dbReference type="InterPro" id="IPR006515">
    <property type="entry name" value="PABP_1234"/>
</dbReference>
<feature type="domain" description="RRM" evidence="10">
    <location>
        <begin position="296"/>
        <end position="373"/>
    </location>
</feature>
<feature type="domain" description="RRM" evidence="10">
    <location>
        <begin position="12"/>
        <end position="90"/>
    </location>
</feature>
<dbReference type="InterPro" id="IPR003954">
    <property type="entry name" value="RRM_euk-type"/>
</dbReference>
<dbReference type="FunFam" id="3.30.70.330:FF:000003">
    <property type="entry name" value="Polyadenylate-binding protein"/>
    <property type="match status" value="1"/>
</dbReference>
<evidence type="ECO:0000313" key="14">
    <source>
        <dbReference type="EMBL" id="KRZ36558.1"/>
    </source>
</evidence>
<accession>A0A0V1ECN2</accession>
<gene>
    <name evidence="12" type="primary">PABPC1</name>
    <name evidence="12" type="ORF">T4A_2382</name>
    <name evidence="13" type="ORF">T4B_15282</name>
    <name evidence="14" type="ORF">T4C_3641</name>
</gene>
<name>A0A0V1ECN2_TRIPS</name>
<dbReference type="SMART" id="SM00361">
    <property type="entry name" value="RRM_1"/>
    <property type="match status" value="3"/>
</dbReference>
<dbReference type="CDD" id="cd12379">
    <property type="entry name" value="RRM2_I_PABPs"/>
    <property type="match status" value="1"/>
</dbReference>
<dbReference type="EMBL" id="JYDV01000071">
    <property type="protein sequence ID" value="KRZ36558.1"/>
    <property type="molecule type" value="Genomic_DNA"/>
</dbReference>
<evidence type="ECO:0000256" key="4">
    <source>
        <dbReference type="ARBA" id="ARBA00022490"/>
    </source>
</evidence>
<organism evidence="12 15">
    <name type="scientific">Trichinella pseudospiralis</name>
    <name type="common">Parasitic roundworm</name>
    <dbReference type="NCBI Taxonomy" id="6337"/>
    <lineage>
        <taxon>Eukaryota</taxon>
        <taxon>Metazoa</taxon>
        <taxon>Ecdysozoa</taxon>
        <taxon>Nematoda</taxon>
        <taxon>Enoplea</taxon>
        <taxon>Dorylaimia</taxon>
        <taxon>Trichinellida</taxon>
        <taxon>Trichinellidae</taxon>
        <taxon>Trichinella</taxon>
    </lineage>
</organism>
<evidence type="ECO:0000313" key="16">
    <source>
        <dbReference type="Proteomes" id="UP000054805"/>
    </source>
</evidence>
<evidence type="ECO:0000313" key="12">
    <source>
        <dbReference type="EMBL" id="KRY71478.1"/>
    </source>
</evidence>
<dbReference type="FunFam" id="3.30.70.330:FF:000021">
    <property type="entry name" value="Polyadenylate-binding protein"/>
    <property type="match status" value="1"/>
</dbReference>
<dbReference type="InterPro" id="IPR002004">
    <property type="entry name" value="PABP_HYD_C"/>
</dbReference>
<dbReference type="Pfam" id="PF00658">
    <property type="entry name" value="MLLE"/>
    <property type="match status" value="1"/>
</dbReference>
<dbReference type="CDD" id="cd12380">
    <property type="entry name" value="RRM3_I_PABPs"/>
    <property type="match status" value="1"/>
</dbReference>
<dbReference type="Proteomes" id="UP000054632">
    <property type="component" value="Unassembled WGS sequence"/>
</dbReference>
<dbReference type="SMART" id="SM00517">
    <property type="entry name" value="PolyA"/>
    <property type="match status" value="1"/>
</dbReference>
<keyword evidence="6 8" id="KW-0694">RNA-binding</keyword>
<evidence type="ECO:0000256" key="5">
    <source>
        <dbReference type="ARBA" id="ARBA00022737"/>
    </source>
</evidence>
<reference evidence="15 16" key="1">
    <citation type="submission" date="2015-01" db="EMBL/GenBank/DDBJ databases">
        <title>Evolution of Trichinella species and genotypes.</title>
        <authorList>
            <person name="Korhonen P.K."/>
            <person name="Edoardo P."/>
            <person name="Giuseppe L.R."/>
            <person name="Gasser R.B."/>
        </authorList>
    </citation>
    <scope>NUCLEOTIDE SEQUENCE [LARGE SCALE GENOMIC DNA]</scope>
    <source>
        <strain evidence="12">ISS13</strain>
        <strain evidence="14">ISS176</strain>
        <strain evidence="13">ISS588</strain>
    </source>
</reference>
<dbReference type="PROSITE" id="PS51309">
    <property type="entry name" value="PABC"/>
    <property type="match status" value="1"/>
</dbReference>
<keyword evidence="4 9" id="KW-0963">Cytoplasm</keyword>
<dbReference type="GO" id="GO:0003723">
    <property type="term" value="F:RNA binding"/>
    <property type="evidence" value="ECO:0007669"/>
    <property type="project" value="UniProtKB-UniRule"/>
</dbReference>
<dbReference type="NCBIfam" id="TIGR01628">
    <property type="entry name" value="PABP-1234"/>
    <property type="match status" value="1"/>
</dbReference>
<dbReference type="InterPro" id="IPR012677">
    <property type="entry name" value="Nucleotide-bd_a/b_plait_sf"/>
</dbReference>
<dbReference type="InterPro" id="IPR034364">
    <property type="entry name" value="PABP_RRM1"/>
</dbReference>
<dbReference type="InterPro" id="IPR035979">
    <property type="entry name" value="RBD_domain_sf"/>
</dbReference>
<dbReference type="Gene3D" id="1.10.1900.10">
    <property type="entry name" value="c-terminal domain of poly(a) binding protein"/>
    <property type="match status" value="1"/>
</dbReference>
<dbReference type="SMART" id="SM00360">
    <property type="entry name" value="RRM"/>
    <property type="match status" value="4"/>
</dbReference>
<dbReference type="EMBL" id="JYDS01000157">
    <property type="protein sequence ID" value="KRZ23016.1"/>
    <property type="molecule type" value="Genomic_DNA"/>
</dbReference>
<dbReference type="InterPro" id="IPR045305">
    <property type="entry name" value="RRM2_I_PABPs"/>
</dbReference>
<dbReference type="Proteomes" id="UP000054826">
    <property type="component" value="Unassembled WGS sequence"/>
</dbReference>
<dbReference type="InterPro" id="IPR000504">
    <property type="entry name" value="RRM_dom"/>
</dbReference>
<comment type="similarity">
    <text evidence="3 9">Belongs to the polyadenylate-binding protein type-1 family.</text>
</comment>
<comment type="subcellular location">
    <subcellularLocation>
        <location evidence="2 9">Cytoplasm</location>
    </subcellularLocation>
    <subcellularLocation>
        <location evidence="1">Nucleus</location>
    </subcellularLocation>
</comment>
<evidence type="ECO:0000256" key="7">
    <source>
        <dbReference type="ARBA" id="ARBA00023242"/>
    </source>
</evidence>
<feature type="domain" description="RRM" evidence="10">
    <location>
        <begin position="100"/>
        <end position="177"/>
    </location>
</feature>
<dbReference type="SUPFAM" id="SSF54928">
    <property type="entry name" value="RNA-binding domain, RBD"/>
    <property type="match status" value="2"/>
</dbReference>
<evidence type="ECO:0000313" key="13">
    <source>
        <dbReference type="EMBL" id="KRZ23016.1"/>
    </source>
</evidence>
<dbReference type="EMBL" id="JYDR01000057">
    <property type="protein sequence ID" value="KRY71478.1"/>
    <property type="molecule type" value="Genomic_DNA"/>
</dbReference>
<feature type="domain" description="PABC" evidence="11">
    <location>
        <begin position="583"/>
        <end position="660"/>
    </location>
</feature>
<keyword evidence="16" id="KW-1185">Reference proteome</keyword>
<dbReference type="CDD" id="cd12381">
    <property type="entry name" value="RRM4_I_PABPs"/>
    <property type="match status" value="1"/>
</dbReference>
<evidence type="ECO:0000256" key="1">
    <source>
        <dbReference type="ARBA" id="ARBA00004123"/>
    </source>
</evidence>
<dbReference type="FunFam" id="3.30.70.330:FF:000651">
    <property type="entry name" value="Poly(A) binding protein cytoplasmic 1 like"/>
    <property type="match status" value="1"/>
</dbReference>
<protein>
    <recommendedName>
        <fullName evidence="9">Polyadenylate-binding protein</fullName>
        <shortName evidence="9">PABP</shortName>
    </recommendedName>
</protein>
<evidence type="ECO:0000256" key="6">
    <source>
        <dbReference type="ARBA" id="ARBA00022884"/>
    </source>
</evidence>
<dbReference type="FunFam" id="3.30.70.330:FF:000091">
    <property type="entry name" value="Polyadenylate-binding protein"/>
    <property type="match status" value="1"/>
</dbReference>
<dbReference type="SUPFAM" id="SSF63570">
    <property type="entry name" value="PABC (PABP) domain"/>
    <property type="match status" value="1"/>
</dbReference>
<keyword evidence="7" id="KW-0539">Nucleus</keyword>
<evidence type="ECO:0000256" key="3">
    <source>
        <dbReference type="ARBA" id="ARBA00008557"/>
    </source>
</evidence>
<dbReference type="PROSITE" id="PS50102">
    <property type="entry name" value="RRM"/>
    <property type="match status" value="4"/>
</dbReference>
<comment type="function">
    <text evidence="9">Binds the poly(A) tail of mRNA.</text>
</comment>
<evidence type="ECO:0000256" key="2">
    <source>
        <dbReference type="ARBA" id="ARBA00004496"/>
    </source>
</evidence>